<evidence type="ECO:0000313" key="3">
    <source>
        <dbReference type="EMBL" id="MFH4975896.1"/>
    </source>
</evidence>
<accession>A0ABD6EER5</accession>
<feature type="compositionally biased region" description="Basic and acidic residues" evidence="1">
    <location>
        <begin position="558"/>
        <end position="567"/>
    </location>
</feature>
<reference evidence="3 4" key="1">
    <citation type="submission" date="2024-08" db="EMBL/GenBank/DDBJ databases">
        <title>Gnathostoma spinigerum genome.</title>
        <authorList>
            <person name="Gonzalez-Bertolin B."/>
            <person name="Monzon S."/>
            <person name="Zaballos A."/>
            <person name="Jimenez P."/>
            <person name="Dekumyoy P."/>
            <person name="Varona S."/>
            <person name="Cuesta I."/>
            <person name="Sumanam S."/>
            <person name="Adisakwattana P."/>
            <person name="Gasser R.B."/>
            <person name="Hernandez-Gonzalez A."/>
            <person name="Young N.D."/>
            <person name="Perteguer M.J."/>
        </authorList>
    </citation>
    <scope>NUCLEOTIDE SEQUENCE [LARGE SCALE GENOMIC DNA]</scope>
    <source>
        <strain evidence="3">AL3</strain>
        <tissue evidence="3">Liver</tissue>
    </source>
</reference>
<feature type="domain" description="ATPase dynein-related AAA" evidence="2">
    <location>
        <begin position="619"/>
        <end position="764"/>
    </location>
</feature>
<dbReference type="Proteomes" id="UP001608902">
    <property type="component" value="Unassembled WGS sequence"/>
</dbReference>
<keyword evidence="4" id="KW-1185">Reference proteome</keyword>
<dbReference type="PANTHER" id="PTHR21610">
    <property type="entry name" value="VON WILLEBRAND FACTOR A DOMAIN-CONTAINING PROTEIN 8"/>
    <property type="match status" value="1"/>
</dbReference>
<dbReference type="EMBL" id="JBGFUD010001183">
    <property type="protein sequence ID" value="MFH4975896.1"/>
    <property type="molecule type" value="Genomic_DNA"/>
</dbReference>
<dbReference type="Pfam" id="PF07728">
    <property type="entry name" value="AAA_5"/>
    <property type="match status" value="3"/>
</dbReference>
<comment type="caution">
    <text evidence="3">The sequence shown here is derived from an EMBL/GenBank/DDBJ whole genome shotgun (WGS) entry which is preliminary data.</text>
</comment>
<evidence type="ECO:0000313" key="4">
    <source>
        <dbReference type="Proteomes" id="UP001608902"/>
    </source>
</evidence>
<evidence type="ECO:0000256" key="1">
    <source>
        <dbReference type="SAM" id="MobiDB-lite"/>
    </source>
</evidence>
<feature type="domain" description="ATPase dynein-related AAA" evidence="2">
    <location>
        <begin position="292"/>
        <end position="449"/>
    </location>
</feature>
<dbReference type="InterPro" id="IPR039891">
    <property type="entry name" value="VWA8"/>
</dbReference>
<gene>
    <name evidence="3" type="ORF">AB6A40_002605</name>
</gene>
<sequence length="1277" mass="143620">MLRQLPLFFDDRKRHHRVCAVRAALFGRVLVIDGVEKAERNVLPILNSLLESREMQLDDGRFLIPASKYDKLAKEYGENELRAKQLERVSEDFFVIALGLPVPPFKGYALDPPLRSRFQCRQIGPLSFSDLYEKCCSVAPNIPSDQISNLVSMCLAMNSSEARSTALPSFPIDSFLQLATIWNTMPSLEAERVFELAYPYSAFLKSDVHYPVLNEFLDKFSVTRKKSKCNAKLLSTDRNTNRAAIVWNDSERYINTIFGVNSGTFSPRITYVPNAEHDRLLSEMALCHGIGDFCLLGPRGSGKTTVVEEFAKRFNYEPTTIMMYQDMNSRELLQQRKMLDNGDTVWEDSVLVQCAKSGGLCVLDGIERAHWSSVEVLAPLIHHRQIDLFDGTRLVSCGQFKKLMEASGKTKRQLEESGIFEILPSFRIIAIGDSESGPQWLNDQIRSLFLFVTTDSLNAESQCTVIQKLVPGCDMLATKILVSLVERLRNSADPGLRGVSNSLTLRKIIYLCKRQVLHRGENLCAGVRRAALWKFLPVLTRNAFEEELANSGISSSSPHDDNLDDSFRPLTNSSLTGPSSLHCRENFDPTMVPDTLFYDNEQHLKVISDMARDMELGYHLLLIGNQGVGKNKITDRFLHLVNRPRHYLQLHRDTTVQSLTVHSTVVDGRVVLEDSPLVKAARDGHILVIDEADKAPLHVVAVLKSLLDNGVLRLADGRLIEPASQSKGPLSIPLHPDFRIIMLANRPGFPFLGNDLFSLLGDLFSVNIVDNPSRSSELLMLKKYAPSVDDVILDQLCSAFDDLRKLADNLSLPYPYSIRELVNIVKHIERFPNDGVIKAIRNVFDFDQYSDETLEVVEKVFQRHGIPFGVSQRKRKVMLTRAHPIPPLKVVGEWGVRNDVVPLRLHVNTLPIRTNYRSNVSLKEVEMLEQHMRSSIFSEQEFFYQLPFDHRNICSDISSQGSRFAVTTVAPPTLFIGDRNRPDVVQEVDISLLLPPIRAGYKPRIRTCFLPSGQLLVHEEVSNVLLCFDAHSQSLTRLSLNEPSMMHSMFERFTPLSVNAAKRFWRMSSIFPHILFEKNGNGINMIGLNLENYVELELPENFMLNNVTSCGDTNFITMSNCGIHLVTLEDRYAVLREVYSAGDIPSDLLCGRKVKLGGGDKAVFADNKDYYVLTSNAFPPTFSVGELAASPREKTEGYVYSKRPFYVADDLDPLLNSGALVRITSEGTLVRALPLWATPRKAMEGIDKSAVSNVAGFLEVVFPVSEQVQYIPVAKSQ</sequence>
<dbReference type="SUPFAM" id="SSF52540">
    <property type="entry name" value="P-loop containing nucleoside triphosphate hydrolases"/>
    <property type="match status" value="3"/>
</dbReference>
<evidence type="ECO:0000259" key="2">
    <source>
        <dbReference type="Pfam" id="PF07728"/>
    </source>
</evidence>
<dbReference type="PANTHER" id="PTHR21610:SF9">
    <property type="entry name" value="VON WILLEBRAND FACTOR A DOMAIN-CONTAINING PROTEIN 8"/>
    <property type="match status" value="1"/>
</dbReference>
<organism evidence="3 4">
    <name type="scientific">Gnathostoma spinigerum</name>
    <dbReference type="NCBI Taxonomy" id="75299"/>
    <lineage>
        <taxon>Eukaryota</taxon>
        <taxon>Metazoa</taxon>
        <taxon>Ecdysozoa</taxon>
        <taxon>Nematoda</taxon>
        <taxon>Chromadorea</taxon>
        <taxon>Rhabditida</taxon>
        <taxon>Spirurina</taxon>
        <taxon>Gnathostomatomorpha</taxon>
        <taxon>Gnathostomatoidea</taxon>
        <taxon>Gnathostomatidae</taxon>
        <taxon>Gnathostoma</taxon>
    </lineage>
</organism>
<protein>
    <recommendedName>
        <fullName evidence="2">ATPase dynein-related AAA domain-containing protein</fullName>
    </recommendedName>
</protein>
<feature type="domain" description="ATPase dynein-related AAA" evidence="2">
    <location>
        <begin position="10"/>
        <end position="118"/>
    </location>
</feature>
<dbReference type="AlphaFoldDB" id="A0ABD6EER5"/>
<dbReference type="InterPro" id="IPR027417">
    <property type="entry name" value="P-loop_NTPase"/>
</dbReference>
<dbReference type="Gene3D" id="3.40.50.300">
    <property type="entry name" value="P-loop containing nucleotide triphosphate hydrolases"/>
    <property type="match status" value="3"/>
</dbReference>
<proteinExistence type="predicted"/>
<feature type="region of interest" description="Disordered" evidence="1">
    <location>
        <begin position="550"/>
        <end position="569"/>
    </location>
</feature>
<name>A0ABD6EER5_9BILA</name>
<dbReference type="InterPro" id="IPR011704">
    <property type="entry name" value="ATPase_dyneun-rel_AAA"/>
</dbReference>